<proteinExistence type="predicted"/>
<dbReference type="AlphaFoldDB" id="A0A643JY18"/>
<evidence type="ECO:0000259" key="2">
    <source>
        <dbReference type="Pfam" id="PF26444"/>
    </source>
</evidence>
<accession>A0A643JY18</accession>
<protein>
    <recommendedName>
        <fullName evidence="2">DUF8123 domain-containing protein</fullName>
    </recommendedName>
</protein>
<evidence type="ECO:0000313" key="3">
    <source>
        <dbReference type="EMBL" id="KAB1187217.1"/>
    </source>
</evidence>
<reference evidence="3" key="1">
    <citation type="submission" date="2019-09" db="EMBL/GenBank/DDBJ databases">
        <title>Genomic analysis of Haloferax sp. CBA1149.</title>
        <authorList>
            <person name="Roh S.W."/>
        </authorList>
    </citation>
    <scope>NUCLEOTIDE SEQUENCE</scope>
    <source>
        <strain evidence="3">CBA1149</strain>
    </source>
</reference>
<gene>
    <name evidence="3" type="ORF">Hfx1149_03905</name>
</gene>
<keyword evidence="1" id="KW-0472">Membrane</keyword>
<dbReference type="InterPro" id="IPR058436">
    <property type="entry name" value="DUF8123"/>
</dbReference>
<sequence>MMRRETAARWTSWIVVAVGVFVALYGAGTLVIMPWRYTAIGTAGAPLQILGSVLTIGIGAGVASLGVAGARKKR</sequence>
<dbReference type="EMBL" id="VZUS01000001">
    <property type="protein sequence ID" value="KAB1187217.1"/>
    <property type="molecule type" value="Genomic_DNA"/>
</dbReference>
<keyword evidence="1" id="KW-1133">Transmembrane helix</keyword>
<dbReference type="RefSeq" id="WP_151135645.1">
    <property type="nucleotide sequence ID" value="NZ_VZUS01000001.1"/>
</dbReference>
<evidence type="ECO:0000256" key="1">
    <source>
        <dbReference type="SAM" id="Phobius"/>
    </source>
</evidence>
<dbReference type="Pfam" id="PF26444">
    <property type="entry name" value="DUF8123"/>
    <property type="match status" value="1"/>
</dbReference>
<keyword evidence="1" id="KW-0812">Transmembrane</keyword>
<organism evidence="3">
    <name type="scientific">Haloferax sp. CBA1149</name>
    <dbReference type="NCBI Taxonomy" id="2650753"/>
    <lineage>
        <taxon>Archaea</taxon>
        <taxon>Methanobacteriati</taxon>
        <taxon>Methanobacteriota</taxon>
        <taxon>Stenosarchaea group</taxon>
        <taxon>Halobacteria</taxon>
        <taxon>Halobacteriales</taxon>
        <taxon>Haloferacaceae</taxon>
        <taxon>Haloferax</taxon>
    </lineage>
</organism>
<feature type="transmembrane region" description="Helical" evidence="1">
    <location>
        <begin position="12"/>
        <end position="35"/>
    </location>
</feature>
<feature type="domain" description="DUF8123" evidence="2">
    <location>
        <begin position="8"/>
        <end position="66"/>
    </location>
</feature>
<comment type="caution">
    <text evidence="3">The sequence shown here is derived from an EMBL/GenBank/DDBJ whole genome shotgun (WGS) entry which is preliminary data.</text>
</comment>
<feature type="transmembrane region" description="Helical" evidence="1">
    <location>
        <begin position="47"/>
        <end position="70"/>
    </location>
</feature>
<name>A0A643JY18_9EURY</name>